<dbReference type="PANTHER" id="PTHR33395">
    <property type="entry name" value="TRANSCRIPTASE, PUTATIVE-RELATED-RELATED"/>
    <property type="match status" value="1"/>
</dbReference>
<accession>A0A9Q1H0Z2</accession>
<protein>
    <recommendedName>
        <fullName evidence="3">Reverse transcriptase domain-containing protein</fullName>
    </recommendedName>
</protein>
<evidence type="ECO:0000313" key="1">
    <source>
        <dbReference type="EMBL" id="KAJ8031032.1"/>
    </source>
</evidence>
<dbReference type="EMBL" id="JAIZAY010000013">
    <property type="protein sequence ID" value="KAJ8031032.1"/>
    <property type="molecule type" value="Genomic_DNA"/>
</dbReference>
<evidence type="ECO:0000313" key="2">
    <source>
        <dbReference type="Proteomes" id="UP001152320"/>
    </source>
</evidence>
<dbReference type="Proteomes" id="UP001152320">
    <property type="component" value="Chromosome 13"/>
</dbReference>
<dbReference type="OrthoDB" id="407509at2759"/>
<organism evidence="1 2">
    <name type="scientific">Holothuria leucospilota</name>
    <name type="common">Black long sea cucumber</name>
    <name type="synonym">Mertensiothuria leucospilota</name>
    <dbReference type="NCBI Taxonomy" id="206669"/>
    <lineage>
        <taxon>Eukaryota</taxon>
        <taxon>Metazoa</taxon>
        <taxon>Echinodermata</taxon>
        <taxon>Eleutherozoa</taxon>
        <taxon>Echinozoa</taxon>
        <taxon>Holothuroidea</taxon>
        <taxon>Aspidochirotacea</taxon>
        <taxon>Aspidochirotida</taxon>
        <taxon>Holothuriidae</taxon>
        <taxon>Holothuria</taxon>
    </lineage>
</organism>
<gene>
    <name evidence="1" type="ORF">HOLleu_27625</name>
</gene>
<dbReference type="AlphaFoldDB" id="A0A9Q1H0Z2"/>
<name>A0A9Q1H0Z2_HOLLE</name>
<sequence length="108" mass="12135">MSCTKATGVDDISCKILKIAKSIIVPSLTEIINLSIRTKSVPNLWKQAKVTPIFKSGDRNDVSNYRPISVLPILSKVLERAVFDSFYSYLTKFNILCENQSGFRPKHS</sequence>
<dbReference type="PANTHER" id="PTHR33395:SF22">
    <property type="entry name" value="REVERSE TRANSCRIPTASE DOMAIN-CONTAINING PROTEIN"/>
    <property type="match status" value="1"/>
</dbReference>
<proteinExistence type="predicted"/>
<reference evidence="1" key="1">
    <citation type="submission" date="2021-10" db="EMBL/GenBank/DDBJ databases">
        <title>Tropical sea cucumber genome reveals ecological adaptation and Cuvierian tubules defense mechanism.</title>
        <authorList>
            <person name="Chen T."/>
        </authorList>
    </citation>
    <scope>NUCLEOTIDE SEQUENCE</scope>
    <source>
        <strain evidence="1">Nanhai2018</strain>
        <tissue evidence="1">Muscle</tissue>
    </source>
</reference>
<evidence type="ECO:0008006" key="3">
    <source>
        <dbReference type="Google" id="ProtNLM"/>
    </source>
</evidence>
<keyword evidence="2" id="KW-1185">Reference proteome</keyword>
<comment type="caution">
    <text evidence="1">The sequence shown here is derived from an EMBL/GenBank/DDBJ whole genome shotgun (WGS) entry which is preliminary data.</text>
</comment>